<accession>A0A9Q0XD33</accession>
<dbReference type="Proteomes" id="UP001142489">
    <property type="component" value="Unassembled WGS sequence"/>
</dbReference>
<evidence type="ECO:0000256" key="1">
    <source>
        <dbReference type="SAM" id="MobiDB-lite"/>
    </source>
</evidence>
<keyword evidence="3" id="KW-1185">Reference proteome</keyword>
<dbReference type="OrthoDB" id="1918237at2759"/>
<organism evidence="2 3">
    <name type="scientific">Phrynocephalus forsythii</name>
    <dbReference type="NCBI Taxonomy" id="171643"/>
    <lineage>
        <taxon>Eukaryota</taxon>
        <taxon>Metazoa</taxon>
        <taxon>Chordata</taxon>
        <taxon>Craniata</taxon>
        <taxon>Vertebrata</taxon>
        <taxon>Euteleostomi</taxon>
        <taxon>Lepidosauria</taxon>
        <taxon>Squamata</taxon>
        <taxon>Bifurcata</taxon>
        <taxon>Unidentata</taxon>
        <taxon>Episquamata</taxon>
        <taxon>Toxicofera</taxon>
        <taxon>Iguania</taxon>
        <taxon>Acrodonta</taxon>
        <taxon>Agamidae</taxon>
        <taxon>Agaminae</taxon>
        <taxon>Phrynocephalus</taxon>
    </lineage>
</organism>
<protein>
    <submittedName>
        <fullName evidence="2">Uncharacterized protein</fullName>
    </submittedName>
</protein>
<dbReference type="InterPro" id="IPR056852">
    <property type="entry name" value="AK17A/B"/>
</dbReference>
<dbReference type="EMBL" id="JAPFRF010000015">
    <property type="protein sequence ID" value="KAJ7310471.1"/>
    <property type="molecule type" value="Genomic_DNA"/>
</dbReference>
<name>A0A9Q0XD33_9SAUR</name>
<feature type="region of interest" description="Disordered" evidence="1">
    <location>
        <begin position="284"/>
        <end position="341"/>
    </location>
</feature>
<dbReference type="PANTHER" id="PTHR12484">
    <property type="entry name" value="B-LYMPHOCYTE ANTIGEN-RELATED"/>
    <property type="match status" value="1"/>
</dbReference>
<dbReference type="AlphaFoldDB" id="A0A9Q0XD33"/>
<reference evidence="2" key="1">
    <citation type="journal article" date="2023" name="DNA Res.">
        <title>Chromosome-level genome assembly of Phrynocephalus forsythii using third-generation DNA sequencing and Hi-C analysis.</title>
        <authorList>
            <person name="Qi Y."/>
            <person name="Zhao W."/>
            <person name="Zhao Y."/>
            <person name="Niu C."/>
            <person name="Cao S."/>
            <person name="Zhang Y."/>
        </authorList>
    </citation>
    <scope>NUCLEOTIDE SEQUENCE</scope>
    <source>
        <tissue evidence="2">Muscle</tissue>
    </source>
</reference>
<evidence type="ECO:0000313" key="2">
    <source>
        <dbReference type="EMBL" id="KAJ7310471.1"/>
    </source>
</evidence>
<gene>
    <name evidence="2" type="ORF">JRQ81_007391</name>
</gene>
<feature type="compositionally biased region" description="Basic and acidic residues" evidence="1">
    <location>
        <begin position="105"/>
        <end position="125"/>
    </location>
</feature>
<sequence length="427" mass="48316">MQDCNTGKAPNRADDPCPNLGCFSEGTHASKGKKEKVYETEEFIHYLLNYYQTPKYARICPVVQSPVDKSWWQRVVSCSRNGFQVSLKNKVGKCFTKFSLVPNLQERDSGENDSNREKMLDKEPEPVQMMPKSRACAREFAKNYEAPWDDSLEEATDKTLHVEWSTHVVGCPCIPCDIKYQEENTGTTVATSQKPLGRLYKLKDLLEEISSDSEYFSEALTEPLNKTERRNGGCRSSGEVWPLSPRKARELLICVQNVACGNQDGGGPKRRFCSSAEYYDSTKNPRQRLKMTFKRPSGNGWHKGQPLKWPSSEDEREASRKKKRKKKKRSPSNSWPDDESSFLKANHCGELESLSKAQRKGTTTFHDKMKCKTDPAVKAKDAIHLSASHLQEGHQGPGKRYAGPHVTAARGCEIEGRQNVCKGRVER</sequence>
<feature type="region of interest" description="Disordered" evidence="1">
    <location>
        <begin position="105"/>
        <end position="128"/>
    </location>
</feature>
<comment type="caution">
    <text evidence="2">The sequence shown here is derived from an EMBL/GenBank/DDBJ whole genome shotgun (WGS) entry which is preliminary data.</text>
</comment>
<evidence type="ECO:0000313" key="3">
    <source>
        <dbReference type="Proteomes" id="UP001142489"/>
    </source>
</evidence>
<dbReference type="PANTHER" id="PTHR12484:SF1">
    <property type="entry name" value="A-KINASE ANCHOR PROTEIN 17B"/>
    <property type="match status" value="1"/>
</dbReference>
<feature type="compositionally biased region" description="Basic residues" evidence="1">
    <location>
        <begin position="319"/>
        <end position="330"/>
    </location>
</feature>
<proteinExistence type="predicted"/>